<evidence type="ECO:0000256" key="2">
    <source>
        <dbReference type="SAM" id="SignalP"/>
    </source>
</evidence>
<sequence length="107" mass="11551">MKNMKVCALLCAVALSANTVFPVMAAENTDNIYTTEDGTMVEENQIAEPQGDAVTGNDTEGIEEQEQAGENANDVEQQESPQEAAQDEVKTEDSQVVLEEDKAEADK</sequence>
<feature type="region of interest" description="Disordered" evidence="1">
    <location>
        <begin position="39"/>
        <end position="107"/>
    </location>
</feature>
<feature type="compositionally biased region" description="Polar residues" evidence="1">
    <location>
        <begin position="68"/>
        <end position="83"/>
    </location>
</feature>
<name>A0A3E4PZ64_9FIRM</name>
<evidence type="ECO:0000313" key="3">
    <source>
        <dbReference type="EMBL" id="RGK85218.1"/>
    </source>
</evidence>
<reference evidence="3 4" key="1">
    <citation type="submission" date="2018-08" db="EMBL/GenBank/DDBJ databases">
        <title>A genome reference for cultivated species of the human gut microbiota.</title>
        <authorList>
            <person name="Zou Y."/>
            <person name="Xue W."/>
            <person name="Luo G."/>
        </authorList>
    </citation>
    <scope>NUCLEOTIDE SEQUENCE [LARGE SCALE GENOMIC DNA]</scope>
    <source>
        <strain evidence="3 4">TF09-3</strain>
    </source>
</reference>
<dbReference type="EMBL" id="QSRA01000004">
    <property type="protein sequence ID" value="RGK85218.1"/>
    <property type="molecule type" value="Genomic_DNA"/>
</dbReference>
<evidence type="ECO:0000256" key="1">
    <source>
        <dbReference type="SAM" id="MobiDB-lite"/>
    </source>
</evidence>
<feature type="chain" id="PRO_5017552696" evidence="2">
    <location>
        <begin position="26"/>
        <end position="107"/>
    </location>
</feature>
<dbReference type="AlphaFoldDB" id="A0A3E4PZ64"/>
<organism evidence="3 4">
    <name type="scientific">Dorea formicigenerans</name>
    <dbReference type="NCBI Taxonomy" id="39486"/>
    <lineage>
        <taxon>Bacteria</taxon>
        <taxon>Bacillati</taxon>
        <taxon>Bacillota</taxon>
        <taxon>Clostridia</taxon>
        <taxon>Lachnospirales</taxon>
        <taxon>Lachnospiraceae</taxon>
        <taxon>Dorea</taxon>
    </lineage>
</organism>
<comment type="caution">
    <text evidence="3">The sequence shown here is derived from an EMBL/GenBank/DDBJ whole genome shotgun (WGS) entry which is preliminary data.</text>
</comment>
<keyword evidence="2" id="KW-0732">Signal</keyword>
<gene>
    <name evidence="3" type="ORF">DXC93_04505</name>
</gene>
<accession>A0A3E4PZ64</accession>
<dbReference type="Proteomes" id="UP000261324">
    <property type="component" value="Unassembled WGS sequence"/>
</dbReference>
<feature type="signal peptide" evidence="2">
    <location>
        <begin position="1"/>
        <end position="25"/>
    </location>
</feature>
<dbReference type="RefSeq" id="WP_117659102.1">
    <property type="nucleotide sequence ID" value="NZ_QSRA01000004.1"/>
</dbReference>
<protein>
    <submittedName>
        <fullName evidence="3">Uncharacterized protein</fullName>
    </submittedName>
</protein>
<evidence type="ECO:0000313" key="4">
    <source>
        <dbReference type="Proteomes" id="UP000261324"/>
    </source>
</evidence>
<proteinExistence type="predicted"/>